<proteinExistence type="predicted"/>
<dbReference type="InterPro" id="IPR006600">
    <property type="entry name" value="HTH_CenpB_DNA-bd_dom"/>
</dbReference>
<dbReference type="InterPro" id="IPR004875">
    <property type="entry name" value="DDE_SF_endonuclease_dom"/>
</dbReference>
<dbReference type="GO" id="GO:0005634">
    <property type="term" value="C:nucleus"/>
    <property type="evidence" value="ECO:0007669"/>
    <property type="project" value="TreeGrafter"/>
</dbReference>
<reference evidence="4" key="2">
    <citation type="submission" date="2017-11" db="EMBL/GenBank/DDBJ databases">
        <title>Coralsnake Venomics: Analyses of Venom Gland Transcriptomes and Proteomes of Six Brazilian Taxa.</title>
        <authorList>
            <person name="Aird S.D."/>
            <person name="Jorge da Silva N."/>
            <person name="Qiu L."/>
            <person name="Villar-Briones A."/>
            <person name="Aparecida-Saddi V."/>
            <person name="Campos-Telles M.P."/>
            <person name="Grau M."/>
            <person name="Mikheyev A.S."/>
        </authorList>
    </citation>
    <scope>NUCLEOTIDE SEQUENCE</scope>
    <source>
        <tissue evidence="4">Venom_gland</tissue>
    </source>
</reference>
<organism evidence="4">
    <name type="scientific">Micrurus surinamensis</name>
    <name type="common">Surinam coral snake</name>
    <dbReference type="NCBI Taxonomy" id="129470"/>
    <lineage>
        <taxon>Eukaryota</taxon>
        <taxon>Metazoa</taxon>
        <taxon>Chordata</taxon>
        <taxon>Craniata</taxon>
        <taxon>Vertebrata</taxon>
        <taxon>Euteleostomi</taxon>
        <taxon>Lepidosauria</taxon>
        <taxon>Squamata</taxon>
        <taxon>Bifurcata</taxon>
        <taxon>Unidentata</taxon>
        <taxon>Episquamata</taxon>
        <taxon>Toxicofera</taxon>
        <taxon>Serpentes</taxon>
        <taxon>Colubroidea</taxon>
        <taxon>Elapidae</taxon>
        <taxon>Elapinae</taxon>
        <taxon>Micrurus</taxon>
    </lineage>
</organism>
<dbReference type="Gene3D" id="1.10.10.60">
    <property type="entry name" value="Homeodomain-like"/>
    <property type="match status" value="2"/>
</dbReference>
<keyword evidence="1" id="KW-0238">DNA-binding</keyword>
<dbReference type="PANTHER" id="PTHR19303:SF27">
    <property type="entry name" value="HTH CENPB-TYPE DOMAIN-CONTAINING PROTEIN"/>
    <property type="match status" value="1"/>
</dbReference>
<dbReference type="GO" id="GO:0003677">
    <property type="term" value="F:DNA binding"/>
    <property type="evidence" value="ECO:0007669"/>
    <property type="project" value="UniProtKB-KW"/>
</dbReference>
<evidence type="ECO:0000313" key="4">
    <source>
        <dbReference type="EMBL" id="LAB64826.1"/>
    </source>
</evidence>
<dbReference type="InterPro" id="IPR009057">
    <property type="entry name" value="Homeodomain-like_sf"/>
</dbReference>
<dbReference type="SUPFAM" id="SSF46689">
    <property type="entry name" value="Homeodomain-like"/>
    <property type="match status" value="2"/>
</dbReference>
<reference evidence="4" key="1">
    <citation type="submission" date="2017-07" db="EMBL/GenBank/DDBJ databases">
        <authorList>
            <person name="Mikheyev A."/>
            <person name="Grau M."/>
        </authorList>
    </citation>
    <scope>NUCLEOTIDE SEQUENCE</scope>
    <source>
        <tissue evidence="4">Venom_gland</tissue>
    </source>
</reference>
<feature type="compositionally biased region" description="Polar residues" evidence="2">
    <location>
        <begin position="567"/>
        <end position="578"/>
    </location>
</feature>
<feature type="domain" description="HTH CENPB-type" evidence="3">
    <location>
        <begin position="74"/>
        <end position="155"/>
    </location>
</feature>
<dbReference type="EMBL" id="IACN01117144">
    <property type="protein sequence ID" value="LAB64826.1"/>
    <property type="molecule type" value="Transcribed_RNA"/>
</dbReference>
<dbReference type="AlphaFoldDB" id="A0A2D4Q5L4"/>
<evidence type="ECO:0000256" key="2">
    <source>
        <dbReference type="SAM" id="MobiDB-lite"/>
    </source>
</evidence>
<dbReference type="InterPro" id="IPR036397">
    <property type="entry name" value="RNaseH_sf"/>
</dbReference>
<dbReference type="Pfam" id="PF03221">
    <property type="entry name" value="HTH_Tnp_Tc5"/>
    <property type="match status" value="1"/>
</dbReference>
<protein>
    <recommendedName>
        <fullName evidence="3">HTH CENPB-type domain-containing protein</fullName>
    </recommendedName>
</protein>
<dbReference type="Gene3D" id="3.30.420.10">
    <property type="entry name" value="Ribonuclease H-like superfamily/Ribonuclease H"/>
    <property type="match status" value="1"/>
</dbReference>
<evidence type="ECO:0000259" key="3">
    <source>
        <dbReference type="PROSITE" id="PS51253"/>
    </source>
</evidence>
<dbReference type="SMART" id="SM00674">
    <property type="entry name" value="CENPB"/>
    <property type="match status" value="1"/>
</dbReference>
<sequence length="603" mass="69289">MGPKKARSGNADKGKRKAVRTTIELKKEIIAKYEQGTRVSDLSAEYGMPRSTISTFLKNKVVIKAANVAKGVTLLTKQRPQIMEEMEKLLLIFIKEKELAGDSINEVVICEKALQIFSDLNKETPGTSGEGAFTFKASRGWFENFRHRSGIHRITRHGEAASANQEAANKFIKEFSDYVKAEGFLPEQVFNCDETGLFWKKIPANTYITKEEKSLPGHKPMKDRLTLLFCANASGDCKVKPLLVYHSDNPRPFKRHNVMKSKLAVMWRSNTKAWVTRQFFTEWVREVFAPRVKEYLAEQNLPLKCLLLMDNAPAHPPALEEDLVDDCSFIKVKFLPPNTTPILQPMDQQVISNFKKLYTKALFRKCFEVTNDTQLTLREFWKEHFNILNCVNLIDTAWCKVTHRTLYSAWQKLWPESESEGLEPESAPVVDEDLAVIDDIVAIGNTMGLNIQQDDINELVEGHAAELTTEELMHLQQQQQKDMVEEISSEEEERVEDISSGLIHEMCAKWAEIANFVEQHHPDKVVANRAVNIFNDNVMSTFRKILQRRKKQQTIDKFFRKEIRQATAEQDSDSPQQTRQRREKTPEEQLPSVFVEEDSPLRQ</sequence>
<name>A0A2D4Q5L4_MICSU</name>
<dbReference type="PANTHER" id="PTHR19303">
    <property type="entry name" value="TRANSPOSON"/>
    <property type="match status" value="1"/>
</dbReference>
<dbReference type="InterPro" id="IPR050863">
    <property type="entry name" value="CenT-Element_Derived"/>
</dbReference>
<dbReference type="Pfam" id="PF03184">
    <property type="entry name" value="DDE_1"/>
    <property type="match status" value="1"/>
</dbReference>
<evidence type="ECO:0000256" key="1">
    <source>
        <dbReference type="ARBA" id="ARBA00023125"/>
    </source>
</evidence>
<feature type="region of interest" description="Disordered" evidence="2">
    <location>
        <begin position="563"/>
        <end position="603"/>
    </location>
</feature>
<accession>A0A2D4Q5L4</accession>
<dbReference type="PROSITE" id="PS51253">
    <property type="entry name" value="HTH_CENPB"/>
    <property type="match status" value="1"/>
</dbReference>